<dbReference type="PANTHER" id="PTHR11941">
    <property type="entry name" value="ENOYL-COA HYDRATASE-RELATED"/>
    <property type="match status" value="1"/>
</dbReference>
<proteinExistence type="inferred from homology"/>
<dbReference type="SUPFAM" id="SSF52096">
    <property type="entry name" value="ClpP/crotonase"/>
    <property type="match status" value="1"/>
</dbReference>
<dbReference type="InterPro" id="IPR018376">
    <property type="entry name" value="Enoyl-CoA_hyd/isom_CS"/>
</dbReference>
<accession>A0A366XQD7</accession>
<dbReference type="AlphaFoldDB" id="A0A366XQD7"/>
<keyword evidence="2" id="KW-0456">Lyase</keyword>
<evidence type="ECO:0000256" key="3">
    <source>
        <dbReference type="RuleBase" id="RU003707"/>
    </source>
</evidence>
<dbReference type="GO" id="GO:0016853">
    <property type="term" value="F:isomerase activity"/>
    <property type="evidence" value="ECO:0007669"/>
    <property type="project" value="UniProtKB-KW"/>
</dbReference>
<keyword evidence="4" id="KW-0413">Isomerase</keyword>
<evidence type="ECO:0000313" key="5">
    <source>
        <dbReference type="Proteomes" id="UP000253314"/>
    </source>
</evidence>
<dbReference type="PANTHER" id="PTHR11941:SF54">
    <property type="entry name" value="ENOYL-COA HYDRATASE, MITOCHONDRIAL"/>
    <property type="match status" value="1"/>
</dbReference>
<evidence type="ECO:0000256" key="1">
    <source>
        <dbReference type="ARBA" id="ARBA00005254"/>
    </source>
</evidence>
<comment type="caution">
    <text evidence="4">The sequence shown here is derived from an EMBL/GenBank/DDBJ whole genome shotgun (WGS) entry which is preliminary data.</text>
</comment>
<sequence length="254" mass="28303">MGFIEYEKKDQIAYLYLNRPEKRNAINSEMSDLFLEYLREYKEDKDARVLIITGKGDKAFCSGRDLKESKENPEAFKRKPLRGRLFNAIIETYKPVISAVNGAAVGAGCEITLASDIRLARSGCKIGMPEAKRGMGATFASTILPKLISPSFAAKMLFTGQLISSEEALHVGLVDEVLEDQDALMERAAEIANGICECAPLSVQRIKETIWKTMDVSLFQALQLDIGPNVYESEDRIEGAQAFLEKRKPVWKGK</sequence>
<evidence type="ECO:0000256" key="2">
    <source>
        <dbReference type="ARBA" id="ARBA00023239"/>
    </source>
</evidence>
<dbReference type="GO" id="GO:0016829">
    <property type="term" value="F:lyase activity"/>
    <property type="evidence" value="ECO:0007669"/>
    <property type="project" value="UniProtKB-KW"/>
</dbReference>
<dbReference type="OrthoDB" id="9775794at2"/>
<dbReference type="Proteomes" id="UP000253314">
    <property type="component" value="Unassembled WGS sequence"/>
</dbReference>
<dbReference type="EMBL" id="QOCW01000018">
    <property type="protein sequence ID" value="RBW68570.1"/>
    <property type="molecule type" value="Genomic_DNA"/>
</dbReference>
<dbReference type="Gene3D" id="1.10.12.10">
    <property type="entry name" value="Lyase 2-enoyl-coa Hydratase, Chain A, domain 2"/>
    <property type="match status" value="1"/>
</dbReference>
<dbReference type="Pfam" id="PF00378">
    <property type="entry name" value="ECH_1"/>
    <property type="match status" value="1"/>
</dbReference>
<dbReference type="CDD" id="cd06558">
    <property type="entry name" value="crotonase-like"/>
    <property type="match status" value="1"/>
</dbReference>
<dbReference type="InterPro" id="IPR014748">
    <property type="entry name" value="Enoyl-CoA_hydra_C"/>
</dbReference>
<gene>
    <name evidence="4" type="ORF">DS031_15515</name>
</gene>
<comment type="similarity">
    <text evidence="1 3">Belongs to the enoyl-CoA hydratase/isomerase family.</text>
</comment>
<dbReference type="PROSITE" id="PS00166">
    <property type="entry name" value="ENOYL_COA_HYDRATASE"/>
    <property type="match status" value="1"/>
</dbReference>
<dbReference type="InterPro" id="IPR029045">
    <property type="entry name" value="ClpP/crotonase-like_dom_sf"/>
</dbReference>
<keyword evidence="5" id="KW-1185">Reference proteome</keyword>
<dbReference type="RefSeq" id="WP_113806990.1">
    <property type="nucleotide sequence ID" value="NZ_QOCW01000018.1"/>
</dbReference>
<protein>
    <submittedName>
        <fullName evidence="4">Enoyl-CoA hydratase/isomerase family protein</fullName>
    </submittedName>
</protein>
<dbReference type="Gene3D" id="3.90.226.10">
    <property type="entry name" value="2-enoyl-CoA Hydratase, Chain A, domain 1"/>
    <property type="match status" value="1"/>
</dbReference>
<name>A0A366XQD7_9BACI</name>
<dbReference type="InterPro" id="IPR001753">
    <property type="entry name" value="Enoyl-CoA_hydra/iso"/>
</dbReference>
<dbReference type="GO" id="GO:0006635">
    <property type="term" value="P:fatty acid beta-oxidation"/>
    <property type="evidence" value="ECO:0007669"/>
    <property type="project" value="TreeGrafter"/>
</dbReference>
<organism evidence="4 5">
    <name type="scientific">Bacillus taeanensis</name>
    <dbReference type="NCBI Taxonomy" id="273032"/>
    <lineage>
        <taxon>Bacteria</taxon>
        <taxon>Bacillati</taxon>
        <taxon>Bacillota</taxon>
        <taxon>Bacilli</taxon>
        <taxon>Bacillales</taxon>
        <taxon>Bacillaceae</taxon>
        <taxon>Bacillus</taxon>
    </lineage>
</organism>
<reference evidence="4 5" key="1">
    <citation type="submission" date="2018-07" db="EMBL/GenBank/DDBJ databases">
        <title>Lottiidibacillus patelloidae gen. nov., sp. nov., isolated from the intestinal tract of a marine limpet and the reclassification of B. taeanensis BH030017T, B. algicola KMM 3737T and B. hwajinpoensis SW-72T as genus Lottiidibacillus.</title>
        <authorList>
            <person name="Liu R."/>
            <person name="Huang Z."/>
        </authorList>
    </citation>
    <scope>NUCLEOTIDE SEQUENCE [LARGE SCALE GENOMIC DNA]</scope>
    <source>
        <strain evidence="4 5">BH030017</strain>
    </source>
</reference>
<evidence type="ECO:0000313" key="4">
    <source>
        <dbReference type="EMBL" id="RBW68570.1"/>
    </source>
</evidence>